<dbReference type="AlphaFoldDB" id="A0A3B0UNX9"/>
<proteinExistence type="predicted"/>
<gene>
    <name evidence="1" type="ORF">MNBD_CPR01-593</name>
</gene>
<accession>A0A3B0UNX9</accession>
<feature type="non-terminal residue" evidence="1">
    <location>
        <position position="1"/>
    </location>
</feature>
<sequence length="59" mass="6585">QPTSFEEHQVQIEQRLGLVSSGLGSSGIKATMLNTEDVIELLYRSFNPGELENPIRLNQ</sequence>
<dbReference type="EMBL" id="UOEV01000069">
    <property type="protein sequence ID" value="VAW32815.1"/>
    <property type="molecule type" value="Genomic_DNA"/>
</dbReference>
<reference evidence="1" key="1">
    <citation type="submission" date="2018-06" db="EMBL/GenBank/DDBJ databases">
        <authorList>
            <person name="Zhirakovskaya E."/>
        </authorList>
    </citation>
    <scope>NUCLEOTIDE SEQUENCE</scope>
</reference>
<organism evidence="1">
    <name type="scientific">hydrothermal vent metagenome</name>
    <dbReference type="NCBI Taxonomy" id="652676"/>
    <lineage>
        <taxon>unclassified sequences</taxon>
        <taxon>metagenomes</taxon>
        <taxon>ecological metagenomes</taxon>
    </lineage>
</organism>
<protein>
    <submittedName>
        <fullName evidence="1">Uncharacterized protein</fullName>
    </submittedName>
</protein>
<name>A0A3B0UNX9_9ZZZZ</name>
<evidence type="ECO:0000313" key="1">
    <source>
        <dbReference type="EMBL" id="VAW32815.1"/>
    </source>
</evidence>